<comment type="similarity">
    <text evidence="2">Belongs to the AB hydrolase superfamily. Epoxide hydrolase family.</text>
</comment>
<evidence type="ECO:0000313" key="6">
    <source>
        <dbReference type="Proteomes" id="UP001215280"/>
    </source>
</evidence>
<keyword evidence="3" id="KW-1133">Transmembrane helix</keyword>
<name>A0AAD7HAU4_9AGAR</name>
<feature type="domain" description="AB hydrolase-1" evidence="4">
    <location>
        <begin position="32"/>
        <end position="143"/>
    </location>
</feature>
<dbReference type="GO" id="GO:0016787">
    <property type="term" value="F:hydrolase activity"/>
    <property type="evidence" value="ECO:0007669"/>
    <property type="project" value="UniProtKB-KW"/>
</dbReference>
<keyword evidence="3" id="KW-0812">Transmembrane</keyword>
<dbReference type="EMBL" id="JARJLG010000335">
    <property type="protein sequence ID" value="KAJ7716230.1"/>
    <property type="molecule type" value="Genomic_DNA"/>
</dbReference>
<proteinExistence type="inferred from homology"/>
<dbReference type="InterPro" id="IPR000639">
    <property type="entry name" value="Epox_hydrolase-like"/>
</dbReference>
<sequence>MDSDERPGYKKVKTGRGFTYSYYFSAANAGMPVLFFAHGFPSSSFSWRHQIKAFQGYGLIVPDMLGYGGTDKPVDPTAYIGSALAQDMVDILKAEKIGQVVGIAHDWGTRVLSRLIDYHPERVSACAFIGAGYGPPNSKGTDPISKSKNLADMMGYDIVAYMRFFIEKDVWELIEKNLDSFLDLLYPATPKVWKENMCVDGGARVWIKHNTRTSLPSWTTQEDRDHQKRELTAGRMSAPLCWYKVLVEDEHYEDDAKVSSERRVVQQPLLFIACTQDCITRPEFGDETHGQNINVTGNLTRREVDADHWAVESHPDAINAILREWIEGLQGAT</sequence>
<feature type="transmembrane region" description="Helical" evidence="3">
    <location>
        <begin position="20"/>
        <end position="40"/>
    </location>
</feature>
<organism evidence="5 6">
    <name type="scientific">Mycena maculata</name>
    <dbReference type="NCBI Taxonomy" id="230809"/>
    <lineage>
        <taxon>Eukaryota</taxon>
        <taxon>Fungi</taxon>
        <taxon>Dikarya</taxon>
        <taxon>Basidiomycota</taxon>
        <taxon>Agaricomycotina</taxon>
        <taxon>Agaricomycetes</taxon>
        <taxon>Agaricomycetidae</taxon>
        <taxon>Agaricales</taxon>
        <taxon>Marasmiineae</taxon>
        <taxon>Mycenaceae</taxon>
        <taxon>Mycena</taxon>
    </lineage>
</organism>
<dbReference type="InterPro" id="IPR029058">
    <property type="entry name" value="AB_hydrolase_fold"/>
</dbReference>
<evidence type="ECO:0000256" key="3">
    <source>
        <dbReference type="SAM" id="Phobius"/>
    </source>
</evidence>
<comment type="caution">
    <text evidence="5">The sequence shown here is derived from an EMBL/GenBank/DDBJ whole genome shotgun (WGS) entry which is preliminary data.</text>
</comment>
<keyword evidence="6" id="KW-1185">Reference proteome</keyword>
<dbReference type="Gene3D" id="3.40.50.1820">
    <property type="entry name" value="alpha/beta hydrolase"/>
    <property type="match status" value="1"/>
</dbReference>
<dbReference type="AlphaFoldDB" id="A0AAD7HAU4"/>
<reference evidence="5" key="1">
    <citation type="submission" date="2023-03" db="EMBL/GenBank/DDBJ databases">
        <title>Massive genome expansion in bonnet fungi (Mycena s.s.) driven by repeated elements and novel gene families across ecological guilds.</title>
        <authorList>
            <consortium name="Lawrence Berkeley National Laboratory"/>
            <person name="Harder C.B."/>
            <person name="Miyauchi S."/>
            <person name="Viragh M."/>
            <person name="Kuo A."/>
            <person name="Thoen E."/>
            <person name="Andreopoulos B."/>
            <person name="Lu D."/>
            <person name="Skrede I."/>
            <person name="Drula E."/>
            <person name="Henrissat B."/>
            <person name="Morin E."/>
            <person name="Kohler A."/>
            <person name="Barry K."/>
            <person name="LaButti K."/>
            <person name="Morin E."/>
            <person name="Salamov A."/>
            <person name="Lipzen A."/>
            <person name="Mereny Z."/>
            <person name="Hegedus B."/>
            <person name="Baldrian P."/>
            <person name="Stursova M."/>
            <person name="Weitz H."/>
            <person name="Taylor A."/>
            <person name="Grigoriev I.V."/>
            <person name="Nagy L.G."/>
            <person name="Martin F."/>
            <person name="Kauserud H."/>
        </authorList>
    </citation>
    <scope>NUCLEOTIDE SEQUENCE</scope>
    <source>
        <strain evidence="5">CBHHK188m</strain>
    </source>
</reference>
<keyword evidence="1" id="KW-0378">Hydrolase</keyword>
<evidence type="ECO:0000259" key="4">
    <source>
        <dbReference type="Pfam" id="PF00561"/>
    </source>
</evidence>
<dbReference type="SUPFAM" id="SSF53474">
    <property type="entry name" value="alpha/beta-Hydrolases"/>
    <property type="match status" value="1"/>
</dbReference>
<dbReference type="Proteomes" id="UP001215280">
    <property type="component" value="Unassembled WGS sequence"/>
</dbReference>
<dbReference type="PRINTS" id="PR00412">
    <property type="entry name" value="EPOXHYDRLASE"/>
</dbReference>
<dbReference type="Pfam" id="PF00561">
    <property type="entry name" value="Abhydrolase_1"/>
    <property type="match status" value="1"/>
</dbReference>
<evidence type="ECO:0000313" key="5">
    <source>
        <dbReference type="EMBL" id="KAJ7716230.1"/>
    </source>
</evidence>
<evidence type="ECO:0000256" key="1">
    <source>
        <dbReference type="ARBA" id="ARBA00022801"/>
    </source>
</evidence>
<accession>A0AAD7HAU4</accession>
<dbReference type="PANTHER" id="PTHR43329">
    <property type="entry name" value="EPOXIDE HYDROLASE"/>
    <property type="match status" value="1"/>
</dbReference>
<dbReference type="InterPro" id="IPR000073">
    <property type="entry name" value="AB_hydrolase_1"/>
</dbReference>
<keyword evidence="3" id="KW-0472">Membrane</keyword>
<gene>
    <name evidence="5" type="ORF">DFH07DRAFT_862404</name>
</gene>
<protein>
    <submittedName>
        <fullName evidence="5">Alpha/beta-hydrolase</fullName>
    </submittedName>
</protein>
<evidence type="ECO:0000256" key="2">
    <source>
        <dbReference type="ARBA" id="ARBA00038334"/>
    </source>
</evidence>